<dbReference type="Proteomes" id="UP000316852">
    <property type="component" value="Unassembled WGS sequence"/>
</dbReference>
<feature type="domain" description="Aldehyde dehydrogenase" evidence="4">
    <location>
        <begin position="10"/>
        <end position="460"/>
    </location>
</feature>
<comment type="similarity">
    <text evidence="1">Belongs to the aldehyde dehydrogenase family.</text>
</comment>
<keyword evidence="3" id="KW-0560">Oxidoreductase</keyword>
<dbReference type="InterPro" id="IPR015590">
    <property type="entry name" value="Aldehyde_DH_dom"/>
</dbReference>
<dbReference type="Gene3D" id="3.40.605.10">
    <property type="entry name" value="Aldehyde Dehydrogenase, Chain A, domain 1"/>
    <property type="match status" value="1"/>
</dbReference>
<comment type="caution">
    <text evidence="5">The sequence shown here is derived from an EMBL/GenBank/DDBJ whole genome shotgun (WGS) entry which is preliminary data.</text>
</comment>
<dbReference type="CDD" id="cd07100">
    <property type="entry name" value="ALDH_SSADH1_GabD1"/>
    <property type="match status" value="1"/>
</dbReference>
<dbReference type="Gene3D" id="3.40.309.10">
    <property type="entry name" value="Aldehyde Dehydrogenase, Chain A, domain 2"/>
    <property type="match status" value="1"/>
</dbReference>
<dbReference type="InterPro" id="IPR047110">
    <property type="entry name" value="GABD/Sad-like"/>
</dbReference>
<dbReference type="InterPro" id="IPR016163">
    <property type="entry name" value="Ald_DH_C"/>
</dbReference>
<dbReference type="PROSITE" id="PS00070">
    <property type="entry name" value="ALDEHYDE_DEHYDR_CYS"/>
    <property type="match status" value="1"/>
</dbReference>
<organism evidence="5 6">
    <name type="scientific">Eiseniibacteriota bacterium</name>
    <dbReference type="NCBI Taxonomy" id="2212470"/>
    <lineage>
        <taxon>Bacteria</taxon>
        <taxon>Candidatus Eiseniibacteriota</taxon>
    </lineage>
</organism>
<dbReference type="AlphaFoldDB" id="A0A538T712"/>
<gene>
    <name evidence="5" type="ORF">E6K76_04975</name>
</gene>
<dbReference type="PANTHER" id="PTHR43217:SF1">
    <property type="entry name" value="SUCCINATE SEMIALDEHYDE DEHYDROGENASE [NAD(P)+] SAD"/>
    <property type="match status" value="1"/>
</dbReference>
<evidence type="ECO:0000256" key="2">
    <source>
        <dbReference type="ARBA" id="ARBA00022857"/>
    </source>
</evidence>
<dbReference type="GO" id="GO:0004777">
    <property type="term" value="F:succinate-semialdehyde dehydrogenase (NAD+) activity"/>
    <property type="evidence" value="ECO:0007669"/>
    <property type="project" value="TreeGrafter"/>
</dbReference>
<dbReference type="Pfam" id="PF00171">
    <property type="entry name" value="Aldedh"/>
    <property type="match status" value="1"/>
</dbReference>
<evidence type="ECO:0000256" key="3">
    <source>
        <dbReference type="ARBA" id="ARBA00023002"/>
    </source>
</evidence>
<evidence type="ECO:0000259" key="4">
    <source>
        <dbReference type="Pfam" id="PF00171"/>
    </source>
</evidence>
<dbReference type="EMBL" id="VBOW01000022">
    <property type="protein sequence ID" value="TMQ59421.1"/>
    <property type="molecule type" value="Genomic_DNA"/>
</dbReference>
<accession>A0A538T712</accession>
<protein>
    <submittedName>
        <fullName evidence="5">NAD-dependent succinate-semialdehyde dehydrogenase</fullName>
    </submittedName>
</protein>
<dbReference type="InterPro" id="IPR016161">
    <property type="entry name" value="Ald_DH/histidinol_DH"/>
</dbReference>
<dbReference type="InterPro" id="IPR044148">
    <property type="entry name" value="ALDH_GabD1-like"/>
</dbReference>
<dbReference type="GO" id="GO:0004030">
    <property type="term" value="F:aldehyde dehydrogenase [NAD(P)+] activity"/>
    <property type="evidence" value="ECO:0007669"/>
    <property type="project" value="InterPro"/>
</dbReference>
<evidence type="ECO:0000313" key="6">
    <source>
        <dbReference type="Proteomes" id="UP000316852"/>
    </source>
</evidence>
<reference evidence="5 6" key="1">
    <citation type="journal article" date="2019" name="Nat. Microbiol.">
        <title>Mediterranean grassland soil C-N compound turnover is dependent on rainfall and depth, and is mediated by genomically divergent microorganisms.</title>
        <authorList>
            <person name="Diamond S."/>
            <person name="Andeer P.F."/>
            <person name="Li Z."/>
            <person name="Crits-Christoph A."/>
            <person name="Burstein D."/>
            <person name="Anantharaman K."/>
            <person name="Lane K.R."/>
            <person name="Thomas B.C."/>
            <person name="Pan C."/>
            <person name="Northen T.R."/>
            <person name="Banfield J.F."/>
        </authorList>
    </citation>
    <scope>NUCLEOTIDE SEQUENCE [LARGE SCALE GENOMIC DNA]</scope>
    <source>
        <strain evidence="5">WS_6</strain>
    </source>
</reference>
<name>A0A538T712_UNCEI</name>
<dbReference type="PANTHER" id="PTHR43217">
    <property type="entry name" value="SUCCINATE SEMIALDEHYDE DEHYDROGENASE [NAD(P)+] SAD"/>
    <property type="match status" value="1"/>
</dbReference>
<sequence>MPQDVRQQSLLRSVNPATGETLQEYEETDPREVDAALHRANRAYAVWRGEGFPKRASAMRRASSILVERKERYAALMAREMGKPLAQGRNEIEKCAWACDYFAENAERFLAAERVPTDAKESFVTYSPLGVVLAVMPWNFPFWQVFRFAAPTLMAGNAAVLKHASNVPGCALAIGDIFREAGFPNGLFEVLLIRSEQVSRVIESPEIVAVSLTGSAAAGRHVAGLAGRALKKTVLELGGSDAYVIFSDADLDGAAETCVKSRLMNSGQSCIAAKRFIVPGGIHDRFVQLFVEKMKTRRLGDPLDDRTDIGPLARMDLRDELHRQVEASCRAGARPVLGGTVPKGPGAYYPPTVLTDVRKGTPAYAEELFGPVAAMIRVADEEEAIQVANDSPYGLGAALFTSDVGRAKRLAAEAIEAGTCFVNTHVRSDPRLPFGGIKDSGYGRELSSFGIREFVNIKSVFIG</sequence>
<dbReference type="FunFam" id="3.40.309.10:FF:000010">
    <property type="entry name" value="Gamma-aminobutyraldehyde dehydrogenase"/>
    <property type="match status" value="1"/>
</dbReference>
<dbReference type="InterPro" id="IPR016160">
    <property type="entry name" value="Ald_DH_CS_CYS"/>
</dbReference>
<evidence type="ECO:0000256" key="1">
    <source>
        <dbReference type="ARBA" id="ARBA00009986"/>
    </source>
</evidence>
<keyword evidence="2" id="KW-0521">NADP</keyword>
<proteinExistence type="inferred from homology"/>
<evidence type="ECO:0000313" key="5">
    <source>
        <dbReference type="EMBL" id="TMQ59421.1"/>
    </source>
</evidence>
<dbReference type="InterPro" id="IPR016162">
    <property type="entry name" value="Ald_DH_N"/>
</dbReference>
<dbReference type="FunFam" id="3.40.605.10:FF:000012">
    <property type="entry name" value="NAD-dependent succinate-semialdehyde dehydrogenase"/>
    <property type="match status" value="1"/>
</dbReference>
<dbReference type="SUPFAM" id="SSF53720">
    <property type="entry name" value="ALDH-like"/>
    <property type="match status" value="1"/>
</dbReference>